<keyword evidence="5" id="KW-0687">Ribonucleoprotein</keyword>
<dbReference type="EMBL" id="AB996601">
    <property type="protein sequence ID" value="BAS01634.1"/>
    <property type="molecule type" value="Genomic_DNA"/>
</dbReference>
<accession>A0A0H5BH82</accession>
<evidence type="ECO:0000256" key="1">
    <source>
        <dbReference type="ARBA" id="ARBA00007465"/>
    </source>
</evidence>
<dbReference type="CDD" id="cd00165">
    <property type="entry name" value="S4"/>
    <property type="match status" value="1"/>
</dbReference>
<keyword evidence="3 6" id="KW-0694">RNA-binding</keyword>
<dbReference type="GO" id="GO:0015935">
    <property type="term" value="C:small ribosomal subunit"/>
    <property type="evidence" value="ECO:0007669"/>
    <property type="project" value="InterPro"/>
</dbReference>
<organism evidence="8">
    <name type="scientific">Lotharella vacuolata</name>
    <dbReference type="NCBI Taxonomy" id="74820"/>
    <lineage>
        <taxon>Eukaryota</taxon>
        <taxon>Sar</taxon>
        <taxon>Rhizaria</taxon>
        <taxon>Cercozoa</taxon>
        <taxon>Chlorarachniophyceae</taxon>
        <taxon>Lotharella</taxon>
    </lineage>
</organism>
<dbReference type="NCBIfam" id="TIGR01018">
    <property type="entry name" value="uS4_arch"/>
    <property type="match status" value="1"/>
</dbReference>
<dbReference type="Gene3D" id="3.10.290.10">
    <property type="entry name" value="RNA-binding S4 domain"/>
    <property type="match status" value="1"/>
</dbReference>
<evidence type="ECO:0000313" key="8">
    <source>
        <dbReference type="EMBL" id="BAS01513.1"/>
    </source>
</evidence>
<gene>
    <name evidence="8" type="primary">rps9</name>
</gene>
<name>A0A0H5BH82_9EUKA</name>
<dbReference type="Pfam" id="PF01479">
    <property type="entry name" value="S4"/>
    <property type="match status" value="1"/>
</dbReference>
<dbReference type="GO" id="GO:0006412">
    <property type="term" value="P:translation"/>
    <property type="evidence" value="ECO:0007669"/>
    <property type="project" value="InterPro"/>
</dbReference>
<dbReference type="InterPro" id="IPR002942">
    <property type="entry name" value="S4_RNA-bd"/>
</dbReference>
<keyword evidence="4 8" id="KW-0689">Ribosomal protein</keyword>
<dbReference type="SMART" id="SM00363">
    <property type="entry name" value="S4"/>
    <property type="match status" value="1"/>
</dbReference>
<dbReference type="SUPFAM" id="SSF55174">
    <property type="entry name" value="Alpha-L RNA-binding motif"/>
    <property type="match status" value="1"/>
</dbReference>
<dbReference type="GO" id="GO:0019843">
    <property type="term" value="F:rRNA binding"/>
    <property type="evidence" value="ECO:0007669"/>
    <property type="project" value="UniProtKB-KW"/>
</dbReference>
<dbReference type="GO" id="GO:0042274">
    <property type="term" value="P:ribosomal small subunit biogenesis"/>
    <property type="evidence" value="ECO:0007669"/>
    <property type="project" value="TreeGrafter"/>
</dbReference>
<dbReference type="PANTHER" id="PTHR11831">
    <property type="entry name" value="30S 40S RIBOSOMAL PROTEIN"/>
    <property type="match status" value="1"/>
</dbReference>
<feature type="domain" description="RNA-binding S4" evidence="7">
    <location>
        <begin position="122"/>
        <end position="187"/>
    </location>
</feature>
<reference evidence="8" key="1">
    <citation type="journal article" date="2015" name="Genome Biol. Evol.">
        <title>Nucleomorph Genome Sequences of Two Chlorarachniophytes, Amorphochlora amoebiformis and Lotharella vacuolata.</title>
        <authorList>
            <person name="Suzuki S."/>
            <person name="Shirato S."/>
            <person name="Hirakawa Y."/>
            <person name="Ishida K."/>
        </authorList>
    </citation>
    <scope>NUCLEOTIDE SEQUENCE</scope>
    <source>
        <strain evidence="8">CCMP240</strain>
    </source>
</reference>
<dbReference type="AlphaFoldDB" id="A0A0H5BH82"/>
<keyword evidence="8" id="KW-0542">Nucleomorph</keyword>
<evidence type="ECO:0000256" key="6">
    <source>
        <dbReference type="PROSITE-ProRule" id="PRU00182"/>
    </source>
</evidence>
<evidence type="ECO:0000259" key="7">
    <source>
        <dbReference type="SMART" id="SM00363"/>
    </source>
</evidence>
<evidence type="ECO:0000256" key="3">
    <source>
        <dbReference type="ARBA" id="ARBA00022884"/>
    </source>
</evidence>
<evidence type="ECO:0000256" key="5">
    <source>
        <dbReference type="ARBA" id="ARBA00023274"/>
    </source>
</evidence>
<keyword evidence="2" id="KW-0699">rRNA-binding</keyword>
<dbReference type="PROSITE" id="PS50889">
    <property type="entry name" value="S4"/>
    <property type="match status" value="1"/>
</dbReference>
<proteinExistence type="inferred from homology"/>
<evidence type="ECO:0000256" key="4">
    <source>
        <dbReference type="ARBA" id="ARBA00022980"/>
    </source>
</evidence>
<comment type="similarity">
    <text evidence="1">Belongs to the universal ribosomal protein uS4 family.</text>
</comment>
<geneLocation type="nucleomorph" evidence="8"/>
<dbReference type="InterPro" id="IPR022801">
    <property type="entry name" value="Ribosomal_uS4"/>
</dbReference>
<evidence type="ECO:0000256" key="2">
    <source>
        <dbReference type="ARBA" id="ARBA00022730"/>
    </source>
</evidence>
<protein>
    <submittedName>
        <fullName evidence="8">Ribosomal protein S9</fullName>
    </submittedName>
</protein>
<dbReference type="PANTHER" id="PTHR11831:SF5">
    <property type="entry name" value="40S RIBOSOMAL PROTEIN S9"/>
    <property type="match status" value="1"/>
</dbReference>
<dbReference type="InterPro" id="IPR005710">
    <property type="entry name" value="Ribosomal_uS4_euk/arc"/>
</dbReference>
<dbReference type="GO" id="GO:0003735">
    <property type="term" value="F:structural constituent of ribosome"/>
    <property type="evidence" value="ECO:0007669"/>
    <property type="project" value="InterPro"/>
</dbReference>
<dbReference type="EMBL" id="AB996599">
    <property type="protein sequence ID" value="BAS01513.1"/>
    <property type="molecule type" value="Genomic_DNA"/>
</dbReference>
<dbReference type="InterPro" id="IPR036986">
    <property type="entry name" value="S4_RNA-bd_sf"/>
</dbReference>
<sequence>MFEVVYFHILYYKMPSISHYKKHTKMWYKPLIPNERSRSVGELITISKYGLKNKREIWKNELFLSRIKKFAGSSTLQSRYTKNSRTKRYSIIWFCFKFNFIRLNNDGRNLIVGVSLSDLLKRRLQTFVYQIGCAQTIHESRILIMHKYIKIRDQIVNKPAFLVKMENEKYISITILLKKRCIREKENIEMKKKYI</sequence>